<dbReference type="SUPFAM" id="SSF90229">
    <property type="entry name" value="CCCH zinc finger"/>
    <property type="match status" value="1"/>
</dbReference>
<feature type="domain" description="C3H1-type" evidence="6">
    <location>
        <begin position="182"/>
        <end position="210"/>
    </location>
</feature>
<feature type="compositionally biased region" description="Basic and acidic residues" evidence="5">
    <location>
        <begin position="442"/>
        <end position="453"/>
    </location>
</feature>
<feature type="region of interest" description="Disordered" evidence="5">
    <location>
        <begin position="436"/>
        <end position="461"/>
    </location>
</feature>
<reference evidence="7 8" key="1">
    <citation type="submission" date="2013-07" db="EMBL/GenBank/DDBJ databases">
        <authorList>
            <person name="Stoco P.H."/>
            <person name="Wagner G."/>
            <person name="Gerber A."/>
            <person name="Zaha A."/>
            <person name="Thompson C."/>
            <person name="Bartholomeu D.C."/>
            <person name="Luckemeyer D.D."/>
            <person name="Bahia D."/>
            <person name="Loreto E."/>
            <person name="Prestes E.B."/>
            <person name="Lima F.M."/>
            <person name="Rodrigues-Luiz G."/>
            <person name="Vallejo G.A."/>
            <person name="Filho J.F."/>
            <person name="Monteiro K.M."/>
            <person name="Tyler K.M."/>
            <person name="de Almeida L.G."/>
            <person name="Ortiz M.F."/>
            <person name="Siervo M.A."/>
            <person name="de Moraes M.H."/>
            <person name="Cunha O.L."/>
            <person name="Mendonca-Neto R."/>
            <person name="Silva R."/>
            <person name="Teixeira S.M."/>
            <person name="Murta S.M."/>
            <person name="Sincero T.C."/>
            <person name="Mendes T.A."/>
            <person name="Urmenyi T.P."/>
            <person name="Silva V.G."/>
            <person name="da Rocha W.D."/>
            <person name="Andersson B."/>
            <person name="Romanha A.J."/>
            <person name="Steindel M."/>
            <person name="de Vasconcelos A.T."/>
            <person name="Grisard E.C."/>
        </authorList>
    </citation>
    <scope>NUCLEOTIDE SEQUENCE [LARGE SCALE GENOMIC DNA]</scope>
    <source>
        <strain evidence="7 8">SC58</strain>
    </source>
</reference>
<dbReference type="OrthoDB" id="239531at2759"/>
<evidence type="ECO:0000256" key="1">
    <source>
        <dbReference type="ARBA" id="ARBA00022723"/>
    </source>
</evidence>
<gene>
    <name evidence="7" type="ORF">TRSC58_03591</name>
</gene>
<sequence>MRTSPRGMPQQPLYRGGQTGFQQQHHSPHQHPQVMGQRSRNTTTLGGSRGGTMGVSPHFDRHRTIRLVRPSSNTVVCTRLNRIIPTFAEAKSGAVVCEEFMDSQNCPYGESCAQIHVAKEHTWDFITSETNRNTGLFEHGFIVHCYDPRMTQYYPIPSELVLNTRGSREYVKMYNEHGDNFKAKFKLCDHMLTRGECSLGESCDDIHAIRNDVWNMESTTTHIAEPEQLLRYPRLPANITVRAFEQNSKDSFVDYPGDQVLLTSGSLQYLAAFEAEGTIPKKKMQHCAHFRTNRLCRRGEGCRFLHILTDVTGSLGNSLLGELSPQSISCGDSPTSDITVNPRVRHGGPCMSGGQMAARFAQWYSPGVADTASSNVNQGDAGGPAFSSSGGGMEGSNPGFVAQDEQQTLSVTPPATAPPRVASPNSVQMGMIGKMRMISPTRRNDPYRIHPEGEAPPSTSH</sequence>
<keyword evidence="3 4" id="KW-0862">Zinc</keyword>
<comment type="caution">
    <text evidence="7">The sequence shown here is derived from an EMBL/GenBank/DDBJ whole genome shotgun (WGS) entry which is preliminary data.</text>
</comment>
<keyword evidence="2 4" id="KW-0863">Zinc-finger</keyword>
<protein>
    <recommendedName>
        <fullName evidence="6">C3H1-type domain-containing protein</fullName>
    </recommendedName>
</protein>
<organism evidence="7 8">
    <name type="scientific">Trypanosoma rangeli SC58</name>
    <dbReference type="NCBI Taxonomy" id="429131"/>
    <lineage>
        <taxon>Eukaryota</taxon>
        <taxon>Discoba</taxon>
        <taxon>Euglenozoa</taxon>
        <taxon>Kinetoplastea</taxon>
        <taxon>Metakinetoplastina</taxon>
        <taxon>Trypanosomatida</taxon>
        <taxon>Trypanosomatidae</taxon>
        <taxon>Trypanosoma</taxon>
        <taxon>Herpetosoma</taxon>
    </lineage>
</organism>
<dbReference type="PANTHER" id="PTHR37562">
    <property type="entry name" value="C3H1-TYPE DOMAIN-CONTAINING PROTEIN-RELATED"/>
    <property type="match status" value="1"/>
</dbReference>
<dbReference type="Gene3D" id="3.30.1370.210">
    <property type="match status" value="1"/>
</dbReference>
<evidence type="ECO:0000256" key="5">
    <source>
        <dbReference type="SAM" id="MobiDB-lite"/>
    </source>
</evidence>
<dbReference type="EMBL" id="AUPL01003591">
    <property type="protein sequence ID" value="ESL08703.1"/>
    <property type="molecule type" value="Genomic_DNA"/>
</dbReference>
<dbReference type="Proteomes" id="UP000031737">
    <property type="component" value="Unassembled WGS sequence"/>
</dbReference>
<feature type="zinc finger region" description="C3H1-type" evidence="4">
    <location>
        <begin position="182"/>
        <end position="210"/>
    </location>
</feature>
<feature type="region of interest" description="Disordered" evidence="5">
    <location>
        <begin position="374"/>
        <end position="400"/>
    </location>
</feature>
<proteinExistence type="predicted"/>
<accession>A0A061IZW8</accession>
<evidence type="ECO:0000313" key="8">
    <source>
        <dbReference type="Proteomes" id="UP000031737"/>
    </source>
</evidence>
<feature type="compositionally biased region" description="Low complexity" evidence="5">
    <location>
        <begin position="22"/>
        <end position="33"/>
    </location>
</feature>
<evidence type="ECO:0000256" key="3">
    <source>
        <dbReference type="ARBA" id="ARBA00022833"/>
    </source>
</evidence>
<dbReference type="InterPro" id="IPR036855">
    <property type="entry name" value="Znf_CCCH_sf"/>
</dbReference>
<dbReference type="SMART" id="SM00356">
    <property type="entry name" value="ZnF_C3H1"/>
    <property type="match status" value="3"/>
</dbReference>
<name>A0A061IZW8_TRYRA</name>
<dbReference type="GO" id="GO:0008270">
    <property type="term" value="F:zinc ion binding"/>
    <property type="evidence" value="ECO:0007669"/>
    <property type="project" value="UniProtKB-KW"/>
</dbReference>
<evidence type="ECO:0000313" key="7">
    <source>
        <dbReference type="EMBL" id="ESL08703.1"/>
    </source>
</evidence>
<feature type="zinc finger region" description="C3H1-type" evidence="4">
    <location>
        <begin position="91"/>
        <end position="119"/>
    </location>
</feature>
<keyword evidence="8" id="KW-1185">Reference proteome</keyword>
<feature type="region of interest" description="Disordered" evidence="5">
    <location>
        <begin position="1"/>
        <end position="59"/>
    </location>
</feature>
<feature type="compositionally biased region" description="Polar residues" evidence="5">
    <location>
        <begin position="36"/>
        <end position="46"/>
    </location>
</feature>
<dbReference type="AlphaFoldDB" id="A0A061IZW8"/>
<evidence type="ECO:0000259" key="6">
    <source>
        <dbReference type="PROSITE" id="PS50103"/>
    </source>
</evidence>
<dbReference type="PROSITE" id="PS50103">
    <property type="entry name" value="ZF_C3H1"/>
    <property type="match status" value="3"/>
</dbReference>
<dbReference type="PANTHER" id="PTHR37562:SF2">
    <property type="entry name" value="C3H1-TYPE DOMAIN-CONTAINING PROTEIN"/>
    <property type="match status" value="1"/>
</dbReference>
<dbReference type="InterPro" id="IPR000571">
    <property type="entry name" value="Znf_CCCH"/>
</dbReference>
<evidence type="ECO:0000256" key="4">
    <source>
        <dbReference type="PROSITE-ProRule" id="PRU00723"/>
    </source>
</evidence>
<feature type="zinc finger region" description="C3H1-type" evidence="4">
    <location>
        <begin position="281"/>
        <end position="309"/>
    </location>
</feature>
<feature type="domain" description="C3H1-type" evidence="6">
    <location>
        <begin position="91"/>
        <end position="119"/>
    </location>
</feature>
<evidence type="ECO:0000256" key="2">
    <source>
        <dbReference type="ARBA" id="ARBA00022771"/>
    </source>
</evidence>
<feature type="domain" description="C3H1-type" evidence="6">
    <location>
        <begin position="281"/>
        <end position="309"/>
    </location>
</feature>
<keyword evidence="1 4" id="KW-0479">Metal-binding</keyword>
<dbReference type="VEuPathDB" id="TriTrypDB:TRSC58_03591"/>